<feature type="region of interest" description="Disordered" evidence="1">
    <location>
        <begin position="33"/>
        <end position="61"/>
    </location>
</feature>
<evidence type="ECO:0000313" key="3">
    <source>
        <dbReference type="EMBL" id="SHG83034.1"/>
    </source>
</evidence>
<dbReference type="EMBL" id="FQVN01000014">
    <property type="protein sequence ID" value="SHG83034.1"/>
    <property type="molecule type" value="Genomic_DNA"/>
</dbReference>
<dbReference type="GO" id="GO:0004519">
    <property type="term" value="F:endonuclease activity"/>
    <property type="evidence" value="ECO:0007669"/>
    <property type="project" value="UniProtKB-KW"/>
</dbReference>
<dbReference type="RefSeq" id="WP_200797712.1">
    <property type="nucleotide sequence ID" value="NZ_FQVN01000014.1"/>
</dbReference>
<evidence type="ECO:0000313" key="4">
    <source>
        <dbReference type="Proteomes" id="UP000184501"/>
    </source>
</evidence>
<dbReference type="AlphaFoldDB" id="A0A1M5N0D8"/>
<dbReference type="Gene3D" id="3.40.570.10">
    <property type="entry name" value="Extracellular Endonuclease, subunit A"/>
    <property type="match status" value="1"/>
</dbReference>
<keyword evidence="3" id="KW-0255">Endonuclease</keyword>
<keyword evidence="4" id="KW-1185">Reference proteome</keyword>
<reference evidence="3 4" key="1">
    <citation type="submission" date="2016-11" db="EMBL/GenBank/DDBJ databases">
        <authorList>
            <person name="Jaros S."/>
            <person name="Januszkiewicz K."/>
            <person name="Wedrychowicz H."/>
        </authorList>
    </citation>
    <scope>NUCLEOTIDE SEQUENCE [LARGE SCALE GENOMIC DNA]</scope>
    <source>
        <strain evidence="3 4">DSM 44523</strain>
    </source>
</reference>
<protein>
    <submittedName>
        <fullName evidence="3">DNA/RNA non-specific endonuclease</fullName>
    </submittedName>
</protein>
<dbReference type="Pfam" id="PF13930">
    <property type="entry name" value="Endonuclea_NS_2"/>
    <property type="match status" value="1"/>
</dbReference>
<keyword evidence="3" id="KW-0540">Nuclease</keyword>
<evidence type="ECO:0000256" key="1">
    <source>
        <dbReference type="SAM" id="MobiDB-lite"/>
    </source>
</evidence>
<gene>
    <name evidence="3" type="ORF">SAMN05444320_114120</name>
</gene>
<dbReference type="InterPro" id="IPR044927">
    <property type="entry name" value="Endonuclea_NS_2"/>
</dbReference>
<proteinExistence type="predicted"/>
<dbReference type="InterPro" id="IPR044929">
    <property type="entry name" value="DNA/RNA_non-sp_Endonuclease_sf"/>
</dbReference>
<sequence length="224" mass="24426">TVHNLTVADLHTYYVIAAGTPVLVHNQTTCQVVDREREATRPEPRVDPRPGPRLDPTKSKKELDPCFHKAMPVDVAFNAPMESFKYLGDDALRAKGGTVCVATTTKEDGQRATPVGFPPSGSLNGNPMDRGHLIAARLHGSNNVDNIVPMYQKVNRSDVKIIENAVARALKTNKSVLYTVWVQYPSPTAAIPQWIFMDAVGDNGFQCNATIENVPGGAATKFRC</sequence>
<feature type="domain" description="Type VII secretion system protein EssD-like" evidence="2">
    <location>
        <begin position="105"/>
        <end position="187"/>
    </location>
</feature>
<evidence type="ECO:0000259" key="2">
    <source>
        <dbReference type="Pfam" id="PF13930"/>
    </source>
</evidence>
<dbReference type="Proteomes" id="UP000184501">
    <property type="component" value="Unassembled WGS sequence"/>
</dbReference>
<keyword evidence="3" id="KW-0378">Hydrolase</keyword>
<dbReference type="SUPFAM" id="SSF54060">
    <property type="entry name" value="His-Me finger endonucleases"/>
    <property type="match status" value="1"/>
</dbReference>
<organism evidence="3 4">
    <name type="scientific">Streptoalloteichus hindustanus</name>
    <dbReference type="NCBI Taxonomy" id="2017"/>
    <lineage>
        <taxon>Bacteria</taxon>
        <taxon>Bacillati</taxon>
        <taxon>Actinomycetota</taxon>
        <taxon>Actinomycetes</taxon>
        <taxon>Pseudonocardiales</taxon>
        <taxon>Pseudonocardiaceae</taxon>
        <taxon>Streptoalloteichus</taxon>
    </lineage>
</organism>
<feature type="non-terminal residue" evidence="3">
    <location>
        <position position="1"/>
    </location>
</feature>
<accession>A0A1M5N0D8</accession>
<dbReference type="InterPro" id="IPR044925">
    <property type="entry name" value="His-Me_finger_sf"/>
</dbReference>
<name>A0A1M5N0D8_STRHI</name>